<reference evidence="2" key="1">
    <citation type="submission" date="2011-07" db="EMBL/GenBank/DDBJ databases">
        <authorList>
            <consortium name="Caenorhabditis brenneri Sequencing and Analysis Consortium"/>
            <person name="Wilson R.K."/>
        </authorList>
    </citation>
    <scope>NUCLEOTIDE SEQUENCE [LARGE SCALE GENOMIC DNA]</scope>
    <source>
        <strain evidence="2">PB2801</strain>
    </source>
</reference>
<name>G0MB23_CAEBE</name>
<dbReference type="InParanoid" id="G0MB23"/>
<evidence type="ECO:0000313" key="2">
    <source>
        <dbReference type="Proteomes" id="UP000008068"/>
    </source>
</evidence>
<accession>G0MB23</accession>
<evidence type="ECO:0000313" key="1">
    <source>
        <dbReference type="EMBL" id="EGT40761.1"/>
    </source>
</evidence>
<organism evidence="2">
    <name type="scientific">Caenorhabditis brenneri</name>
    <name type="common">Nematode worm</name>
    <dbReference type="NCBI Taxonomy" id="135651"/>
    <lineage>
        <taxon>Eukaryota</taxon>
        <taxon>Metazoa</taxon>
        <taxon>Ecdysozoa</taxon>
        <taxon>Nematoda</taxon>
        <taxon>Chromadorea</taxon>
        <taxon>Rhabditida</taxon>
        <taxon>Rhabditina</taxon>
        <taxon>Rhabditomorpha</taxon>
        <taxon>Rhabditoidea</taxon>
        <taxon>Rhabditidae</taxon>
        <taxon>Peloderinae</taxon>
        <taxon>Caenorhabditis</taxon>
    </lineage>
</organism>
<dbReference type="AlphaFoldDB" id="G0MB23"/>
<sequence>MRPHPSVVIRENQCGYDILSNSDGCGEDFSHIHLSSFKKTNAGSTFCQVAMDVAKISATSICRHSKKPMRVRHFVE</sequence>
<dbReference type="HOGENOM" id="CLU_2656648_0_0_1"/>
<keyword evidence="2" id="KW-1185">Reference proteome</keyword>
<proteinExistence type="predicted"/>
<gene>
    <name evidence="1" type="ORF">CAEBREN_09904</name>
</gene>
<protein>
    <submittedName>
        <fullName evidence="1">Uncharacterized protein</fullName>
    </submittedName>
</protein>
<dbReference type="Proteomes" id="UP000008068">
    <property type="component" value="Unassembled WGS sequence"/>
</dbReference>
<dbReference type="EMBL" id="GL379788">
    <property type="protein sequence ID" value="EGT40761.1"/>
    <property type="molecule type" value="Genomic_DNA"/>
</dbReference>